<dbReference type="InterPro" id="IPR025965">
    <property type="entry name" value="FlgD/Vpr_Ig-like"/>
</dbReference>
<dbReference type="InterPro" id="IPR013783">
    <property type="entry name" value="Ig-like_fold"/>
</dbReference>
<name>A0A538TQ05_UNCEI</name>
<dbReference type="Gene3D" id="2.60.40.10">
    <property type="entry name" value="Immunoglobulins"/>
    <property type="match status" value="1"/>
</dbReference>
<organism evidence="2 3">
    <name type="scientific">Eiseniibacteriota bacterium</name>
    <dbReference type="NCBI Taxonomy" id="2212470"/>
    <lineage>
        <taxon>Bacteria</taxon>
        <taxon>Candidatus Eiseniibacteriota</taxon>
    </lineage>
</organism>
<dbReference type="EMBL" id="VBOY01000067">
    <property type="protein sequence ID" value="TMQ65712.1"/>
    <property type="molecule type" value="Genomic_DNA"/>
</dbReference>
<evidence type="ECO:0000259" key="1">
    <source>
        <dbReference type="Pfam" id="PF13860"/>
    </source>
</evidence>
<proteinExistence type="predicted"/>
<evidence type="ECO:0000313" key="2">
    <source>
        <dbReference type="EMBL" id="TMQ65712.1"/>
    </source>
</evidence>
<accession>A0A538TQ05</accession>
<evidence type="ECO:0000313" key="3">
    <source>
        <dbReference type="Proteomes" id="UP000316609"/>
    </source>
</evidence>
<reference evidence="2 3" key="1">
    <citation type="journal article" date="2019" name="Nat. Microbiol.">
        <title>Mediterranean grassland soil C-N compound turnover is dependent on rainfall and depth, and is mediated by genomically divergent microorganisms.</title>
        <authorList>
            <person name="Diamond S."/>
            <person name="Andeer P.F."/>
            <person name="Li Z."/>
            <person name="Crits-Christoph A."/>
            <person name="Burstein D."/>
            <person name="Anantharaman K."/>
            <person name="Lane K.R."/>
            <person name="Thomas B.C."/>
            <person name="Pan C."/>
            <person name="Northen T.R."/>
            <person name="Banfield J.F."/>
        </authorList>
    </citation>
    <scope>NUCLEOTIDE SEQUENCE [LARGE SCALE GENOMIC DNA]</scope>
    <source>
        <strain evidence="2">WS_8</strain>
    </source>
</reference>
<protein>
    <recommendedName>
        <fullName evidence="1">FlgD/Vpr Ig-like domain-containing protein</fullName>
    </recommendedName>
</protein>
<sequence>MTLTLTTNDPAGPCSAVSDQVLITIQPSAAVNAGPDQRVCANGSQVWLAGSAALNATYTATAAEKAAGSVTLTLTSNDPAGPCPAVNDAMRITFDPTTIVDAGPDQNVCSSSPQVQLHGSVSGSVSSGTWSGGGGTFSPGATTLNATYTPSAAEITAGSVTLTLTSAVSNGPCPQASDAVTIFISPGATVNAGPDVIVCANTIQVMLAGSVGGGATSGIWSGGAGTYSPSASALNAGYRPTAADKAAGSVTLTLTSDDPAGPCPAVSDMMKITFDSPAVTVSDRVACTDVSPATLCANAGHGIAPYTYLWNTGATSQCISVSDTGSYSVTVTDANGCRASGSGAFRWRDCIGQLTHTSTTCADFMAGTGQDFADVSYVIKDNIITSISPGVFFYYTRVTAPSTDFTINIVQTKDNFAFPFCEVQQDQVVLYDSDCNRVASGAQTLPGQAAIDVRGATVGQVFIVSVKYSLKTLVGTYMDPTMGVSYGFRTEINGIIVDADPNGLQIGAVGKASVGVGPTSDPEGLELYRPVPNPFSSGMRMAYAVGAARDRVNISVFDLAGRLVRELTNGFQAPGRHLVSWDGRDERGGRVHRGMYFVHIGIGNQARHVRVTFVN</sequence>
<feature type="domain" description="FlgD/Vpr Ig-like" evidence="1">
    <location>
        <begin position="544"/>
        <end position="598"/>
    </location>
</feature>
<dbReference type="AlphaFoldDB" id="A0A538TQ05"/>
<gene>
    <name evidence="2" type="ORF">E6K78_07280</name>
</gene>
<dbReference type="Gene3D" id="2.60.40.740">
    <property type="match status" value="1"/>
</dbReference>
<comment type="caution">
    <text evidence="2">The sequence shown here is derived from an EMBL/GenBank/DDBJ whole genome shotgun (WGS) entry which is preliminary data.</text>
</comment>
<dbReference type="Gene3D" id="2.60.40.4070">
    <property type="match status" value="1"/>
</dbReference>
<dbReference type="Proteomes" id="UP000316609">
    <property type="component" value="Unassembled WGS sequence"/>
</dbReference>
<dbReference type="Pfam" id="PF13860">
    <property type="entry name" value="FlgD_ig"/>
    <property type="match status" value="1"/>
</dbReference>